<keyword evidence="5" id="KW-1185">Reference proteome</keyword>
<evidence type="ECO:0000256" key="1">
    <source>
        <dbReference type="ARBA" id="ARBA00010790"/>
    </source>
</evidence>
<comment type="caution">
    <text evidence="4">The sequence shown here is derived from an EMBL/GenBank/DDBJ whole genome shotgun (WGS) entry which is preliminary data.</text>
</comment>
<feature type="domain" description="Glucose-methanol-choline oxidoreductase N-terminal" evidence="3">
    <location>
        <begin position="270"/>
        <end position="284"/>
    </location>
</feature>
<dbReference type="Pfam" id="PF00732">
    <property type="entry name" value="GMC_oxred_N"/>
    <property type="match status" value="1"/>
</dbReference>
<proteinExistence type="inferred from homology"/>
<dbReference type="InterPro" id="IPR012132">
    <property type="entry name" value="GMC_OxRdtase"/>
</dbReference>
<dbReference type="Gene3D" id="3.30.560.10">
    <property type="entry name" value="Glucose Oxidase, domain 3"/>
    <property type="match status" value="1"/>
</dbReference>
<evidence type="ECO:0000313" key="5">
    <source>
        <dbReference type="Proteomes" id="UP001275084"/>
    </source>
</evidence>
<evidence type="ECO:0000313" key="4">
    <source>
        <dbReference type="EMBL" id="KAK3347230.1"/>
    </source>
</evidence>
<dbReference type="SUPFAM" id="SSF51905">
    <property type="entry name" value="FAD/NAD(P)-binding domain"/>
    <property type="match status" value="1"/>
</dbReference>
<name>A0AAJ0HDA5_9PEZI</name>
<dbReference type="GO" id="GO:0050660">
    <property type="term" value="F:flavin adenine dinucleotide binding"/>
    <property type="evidence" value="ECO:0007669"/>
    <property type="project" value="InterPro"/>
</dbReference>
<organism evidence="4 5">
    <name type="scientific">Lasiosphaeria hispida</name>
    <dbReference type="NCBI Taxonomy" id="260671"/>
    <lineage>
        <taxon>Eukaryota</taxon>
        <taxon>Fungi</taxon>
        <taxon>Dikarya</taxon>
        <taxon>Ascomycota</taxon>
        <taxon>Pezizomycotina</taxon>
        <taxon>Sordariomycetes</taxon>
        <taxon>Sordariomycetidae</taxon>
        <taxon>Sordariales</taxon>
        <taxon>Lasiosphaeriaceae</taxon>
        <taxon>Lasiosphaeria</taxon>
    </lineage>
</organism>
<dbReference type="InterPro" id="IPR000172">
    <property type="entry name" value="GMC_OxRdtase_N"/>
</dbReference>
<sequence>DTFDYIVVGAGISGLVVANRLTEDRRTTVLVIERGYFDNKPEAIVPFYANGLDVSVLIPVPSAPNAKLNNSTSDVAVAAVVGGGSVVNGMGYNRGSKADYDGWEALGNPGWGWKGLLPYFKKSTTFTPPTPQAAAQWNITWDSSVYDGGPLRTHIPSFQYPDIAAFWDAFRHESGVVTPPGANTGLGTGAYWTPSTIDARDMTRSTARKAYYDPVNVTRSNLHLLTGQTATEILFGSGKPLTAKGVRIVSRLDNKVRNLYARKEVILAAGAVQTPQLLQVSGIGPAAVLNAAGIKVKKDLPSVGANFQDHATTLMIFGLSNQSFPNPDSVFSNATYNATVWEEYLTNKTGPIAAASATTILYFSRPQLDTPAAAAAVVASLLAQNPTTYLPPIYSQTPSLLRGFRAQRAILAAQLNSSTSAVVAHPFTGGGFTPSPLLKP</sequence>
<comment type="similarity">
    <text evidence="1">Belongs to the GMC oxidoreductase family.</text>
</comment>
<gene>
    <name evidence="4" type="ORF">B0T25DRAFT_427938</name>
</gene>
<dbReference type="Proteomes" id="UP001275084">
    <property type="component" value="Unassembled WGS sequence"/>
</dbReference>
<feature type="binding site" evidence="2">
    <location>
        <position position="80"/>
    </location>
    <ligand>
        <name>FAD</name>
        <dbReference type="ChEBI" id="CHEBI:57692"/>
    </ligand>
</feature>
<dbReference type="EMBL" id="JAUIQD010000006">
    <property type="protein sequence ID" value="KAK3347230.1"/>
    <property type="molecule type" value="Genomic_DNA"/>
</dbReference>
<feature type="non-terminal residue" evidence="4">
    <location>
        <position position="440"/>
    </location>
</feature>
<accession>A0AAJ0HDA5</accession>
<comment type="cofactor">
    <cofactor evidence="2">
        <name>FAD</name>
        <dbReference type="ChEBI" id="CHEBI:57692"/>
    </cofactor>
</comment>
<dbReference type="GO" id="GO:0044550">
    <property type="term" value="P:secondary metabolite biosynthetic process"/>
    <property type="evidence" value="ECO:0007669"/>
    <property type="project" value="TreeGrafter"/>
</dbReference>
<reference evidence="4" key="2">
    <citation type="submission" date="2023-06" db="EMBL/GenBank/DDBJ databases">
        <authorList>
            <consortium name="Lawrence Berkeley National Laboratory"/>
            <person name="Haridas S."/>
            <person name="Hensen N."/>
            <person name="Bonometti L."/>
            <person name="Westerberg I."/>
            <person name="Brannstrom I.O."/>
            <person name="Guillou S."/>
            <person name="Cros-Aarteil S."/>
            <person name="Calhoun S."/>
            <person name="Kuo A."/>
            <person name="Mondo S."/>
            <person name="Pangilinan J."/>
            <person name="Riley R."/>
            <person name="Labutti K."/>
            <person name="Andreopoulos B."/>
            <person name="Lipzen A."/>
            <person name="Chen C."/>
            <person name="Yanf M."/>
            <person name="Daum C."/>
            <person name="Ng V."/>
            <person name="Clum A."/>
            <person name="Steindorff A."/>
            <person name="Ohm R."/>
            <person name="Martin F."/>
            <person name="Silar P."/>
            <person name="Natvig D."/>
            <person name="Lalanne C."/>
            <person name="Gautier V."/>
            <person name="Ament-Velasquez S.L."/>
            <person name="Kruys A."/>
            <person name="Hutchinson M.I."/>
            <person name="Powell A.J."/>
            <person name="Barry K."/>
            <person name="Miller A.N."/>
            <person name="Grigoriev I.V."/>
            <person name="Debuchy R."/>
            <person name="Gladieux P."/>
            <person name="Thoren M.H."/>
            <person name="Johannesson H."/>
        </authorList>
    </citation>
    <scope>NUCLEOTIDE SEQUENCE</scope>
    <source>
        <strain evidence="4">CBS 955.72</strain>
    </source>
</reference>
<dbReference type="PROSITE" id="PS00624">
    <property type="entry name" value="GMC_OXRED_2"/>
    <property type="match status" value="1"/>
</dbReference>
<dbReference type="PANTHER" id="PTHR11552">
    <property type="entry name" value="GLUCOSE-METHANOL-CHOLINE GMC OXIDOREDUCTASE"/>
    <property type="match status" value="1"/>
</dbReference>
<dbReference type="GO" id="GO:0016614">
    <property type="term" value="F:oxidoreductase activity, acting on CH-OH group of donors"/>
    <property type="evidence" value="ECO:0007669"/>
    <property type="project" value="InterPro"/>
</dbReference>
<keyword evidence="2" id="KW-0285">Flavoprotein</keyword>
<dbReference type="PIRSF" id="PIRSF000137">
    <property type="entry name" value="Alcohol_oxidase"/>
    <property type="match status" value="1"/>
</dbReference>
<dbReference type="Gene3D" id="3.50.50.60">
    <property type="entry name" value="FAD/NAD(P)-binding domain"/>
    <property type="match status" value="1"/>
</dbReference>
<evidence type="ECO:0000259" key="3">
    <source>
        <dbReference type="PROSITE" id="PS00624"/>
    </source>
</evidence>
<dbReference type="AlphaFoldDB" id="A0AAJ0HDA5"/>
<reference evidence="4" key="1">
    <citation type="journal article" date="2023" name="Mol. Phylogenet. Evol.">
        <title>Genome-scale phylogeny and comparative genomics of the fungal order Sordariales.</title>
        <authorList>
            <person name="Hensen N."/>
            <person name="Bonometti L."/>
            <person name="Westerberg I."/>
            <person name="Brannstrom I.O."/>
            <person name="Guillou S."/>
            <person name="Cros-Aarteil S."/>
            <person name="Calhoun S."/>
            <person name="Haridas S."/>
            <person name="Kuo A."/>
            <person name="Mondo S."/>
            <person name="Pangilinan J."/>
            <person name="Riley R."/>
            <person name="LaButti K."/>
            <person name="Andreopoulos B."/>
            <person name="Lipzen A."/>
            <person name="Chen C."/>
            <person name="Yan M."/>
            <person name="Daum C."/>
            <person name="Ng V."/>
            <person name="Clum A."/>
            <person name="Steindorff A."/>
            <person name="Ohm R.A."/>
            <person name="Martin F."/>
            <person name="Silar P."/>
            <person name="Natvig D.O."/>
            <person name="Lalanne C."/>
            <person name="Gautier V."/>
            <person name="Ament-Velasquez S.L."/>
            <person name="Kruys A."/>
            <person name="Hutchinson M.I."/>
            <person name="Powell A.J."/>
            <person name="Barry K."/>
            <person name="Miller A.N."/>
            <person name="Grigoriev I.V."/>
            <person name="Debuchy R."/>
            <person name="Gladieux P."/>
            <person name="Hiltunen Thoren M."/>
            <person name="Johannesson H."/>
        </authorList>
    </citation>
    <scope>NUCLEOTIDE SEQUENCE</scope>
    <source>
        <strain evidence="4">CBS 955.72</strain>
    </source>
</reference>
<keyword evidence="2" id="KW-0274">FAD</keyword>
<protein>
    <submittedName>
        <fullName evidence="4">GMC oxidoreductase-domain-containing protein</fullName>
    </submittedName>
</protein>
<feature type="non-terminal residue" evidence="4">
    <location>
        <position position="1"/>
    </location>
</feature>
<dbReference type="PANTHER" id="PTHR11552:SF115">
    <property type="entry name" value="DEHYDROGENASE XPTC-RELATED"/>
    <property type="match status" value="1"/>
</dbReference>
<dbReference type="InterPro" id="IPR036188">
    <property type="entry name" value="FAD/NAD-bd_sf"/>
</dbReference>
<evidence type="ECO:0000256" key="2">
    <source>
        <dbReference type="PIRSR" id="PIRSR000137-2"/>
    </source>
</evidence>